<keyword evidence="5" id="KW-1185">Reference proteome</keyword>
<feature type="domain" description="Nudix hydrolase" evidence="3">
    <location>
        <begin position="1"/>
        <end position="144"/>
    </location>
</feature>
<dbReference type="OrthoDB" id="9804442at2"/>
<dbReference type="GO" id="GO:0016787">
    <property type="term" value="F:hydrolase activity"/>
    <property type="evidence" value="ECO:0007669"/>
    <property type="project" value="UniProtKB-KW"/>
</dbReference>
<accession>A0A2S8SU32</accession>
<dbReference type="EMBL" id="NIGF01000006">
    <property type="protein sequence ID" value="PQV64312.1"/>
    <property type="molecule type" value="Genomic_DNA"/>
</dbReference>
<evidence type="ECO:0000313" key="4">
    <source>
        <dbReference type="EMBL" id="PQV64312.1"/>
    </source>
</evidence>
<comment type="caution">
    <text evidence="4">The sequence shown here is derived from an EMBL/GenBank/DDBJ whole genome shotgun (WGS) entry which is preliminary data.</text>
</comment>
<organism evidence="4 5">
    <name type="scientific">Abditibacterium utsteinense</name>
    <dbReference type="NCBI Taxonomy" id="1960156"/>
    <lineage>
        <taxon>Bacteria</taxon>
        <taxon>Pseudomonadati</taxon>
        <taxon>Abditibacteriota</taxon>
        <taxon>Abditibacteriia</taxon>
        <taxon>Abditibacteriales</taxon>
        <taxon>Abditibacteriaceae</taxon>
        <taxon>Abditibacterium</taxon>
    </lineage>
</organism>
<comment type="cofactor">
    <cofactor evidence="1">
        <name>Mg(2+)</name>
        <dbReference type="ChEBI" id="CHEBI:18420"/>
    </cofactor>
</comment>
<dbReference type="Pfam" id="PF00293">
    <property type="entry name" value="NUDIX"/>
    <property type="match status" value="1"/>
</dbReference>
<dbReference type="InParanoid" id="A0A2S8SU32"/>
<evidence type="ECO:0000313" key="5">
    <source>
        <dbReference type="Proteomes" id="UP000237684"/>
    </source>
</evidence>
<dbReference type="AlphaFoldDB" id="A0A2S8SU32"/>
<evidence type="ECO:0000259" key="3">
    <source>
        <dbReference type="PROSITE" id="PS51462"/>
    </source>
</evidence>
<dbReference type="PANTHER" id="PTHR43046">
    <property type="entry name" value="GDP-MANNOSE MANNOSYL HYDROLASE"/>
    <property type="match status" value="1"/>
</dbReference>
<dbReference type="Gene3D" id="3.90.79.10">
    <property type="entry name" value="Nucleoside Triphosphate Pyrophosphohydrolase"/>
    <property type="match status" value="1"/>
</dbReference>
<dbReference type="PROSITE" id="PS51462">
    <property type="entry name" value="NUDIX"/>
    <property type="match status" value="1"/>
</dbReference>
<reference evidence="4 5" key="1">
    <citation type="journal article" date="2018" name="Syst. Appl. Microbiol.">
        <title>Abditibacterium utsteinense sp. nov., the first cultivated member of candidate phylum FBP, isolated from ice-free Antarctic soil samples.</title>
        <authorList>
            <person name="Tahon G."/>
            <person name="Tytgat B."/>
            <person name="Lebbe L."/>
            <person name="Carlier A."/>
            <person name="Willems A."/>
        </authorList>
    </citation>
    <scope>NUCLEOTIDE SEQUENCE [LARGE SCALE GENOMIC DNA]</scope>
    <source>
        <strain evidence="4 5">LMG 29911</strain>
    </source>
</reference>
<protein>
    <submittedName>
        <fullName evidence="4">NUDIX domain-containing protein</fullName>
    </submittedName>
</protein>
<gene>
    <name evidence="4" type="ORF">B1R32_106158</name>
</gene>
<dbReference type="PANTHER" id="PTHR43046:SF14">
    <property type="entry name" value="MUTT_NUDIX FAMILY PROTEIN"/>
    <property type="match status" value="1"/>
</dbReference>
<name>A0A2S8SU32_9BACT</name>
<dbReference type="InterPro" id="IPR000086">
    <property type="entry name" value="NUDIX_hydrolase_dom"/>
</dbReference>
<proteinExistence type="predicted"/>
<evidence type="ECO:0000256" key="2">
    <source>
        <dbReference type="ARBA" id="ARBA00022801"/>
    </source>
</evidence>
<sequence length="153" mass="17090">MKDRELIARAVIWKDSALLVNGNHNKKTGEKYVALPGGHVDPGEHCVEALKREIEEELAASCEVGNLLFVTESIYAGREIGEKQRHELTLFFAATISGEQTRDDGTIFSPEKWKNFHWLTKNQVESANLLPADAKSWLAGKSADLYSFSDTKN</sequence>
<dbReference type="RefSeq" id="WP_105483440.1">
    <property type="nucleotide sequence ID" value="NZ_NIGF01000006.1"/>
</dbReference>
<dbReference type="SUPFAM" id="SSF55811">
    <property type="entry name" value="Nudix"/>
    <property type="match status" value="1"/>
</dbReference>
<evidence type="ECO:0000256" key="1">
    <source>
        <dbReference type="ARBA" id="ARBA00001946"/>
    </source>
</evidence>
<dbReference type="InterPro" id="IPR015797">
    <property type="entry name" value="NUDIX_hydrolase-like_dom_sf"/>
</dbReference>
<dbReference type="Proteomes" id="UP000237684">
    <property type="component" value="Unassembled WGS sequence"/>
</dbReference>
<keyword evidence="2" id="KW-0378">Hydrolase</keyword>